<name>A0ABQ3HIE7_9ACTN</name>
<protein>
    <recommendedName>
        <fullName evidence="3">WXG100 family type VII secretion target</fullName>
    </recommendedName>
</protein>
<dbReference type="InterPro" id="IPR036689">
    <property type="entry name" value="ESAT-6-like_sf"/>
</dbReference>
<keyword evidence="2" id="KW-1185">Reference proteome</keyword>
<dbReference type="RefSeq" id="WP_191277717.1">
    <property type="nucleotide sequence ID" value="NZ_BNAD01000001.1"/>
</dbReference>
<comment type="caution">
    <text evidence="1">The sequence shown here is derived from an EMBL/GenBank/DDBJ whole genome shotgun (WGS) entry which is preliminary data.</text>
</comment>
<evidence type="ECO:0000313" key="2">
    <source>
        <dbReference type="Proteomes" id="UP000597341"/>
    </source>
</evidence>
<organism evidence="1 2">
    <name type="scientific">Nocardioides flavus</name>
    <name type="common">ex Wang et al. 2016</name>
    <dbReference type="NCBI Taxonomy" id="2058780"/>
    <lineage>
        <taxon>Bacteria</taxon>
        <taxon>Bacillati</taxon>
        <taxon>Actinomycetota</taxon>
        <taxon>Actinomycetes</taxon>
        <taxon>Propionibacteriales</taxon>
        <taxon>Nocardioidaceae</taxon>
        <taxon>Nocardioides</taxon>
    </lineage>
</organism>
<accession>A0ABQ3HIE7</accession>
<dbReference type="Proteomes" id="UP000597341">
    <property type="component" value="Unassembled WGS sequence"/>
</dbReference>
<dbReference type="SUPFAM" id="SSF140453">
    <property type="entry name" value="EsxAB dimer-like"/>
    <property type="match status" value="1"/>
</dbReference>
<reference evidence="2" key="1">
    <citation type="journal article" date="2019" name="Int. J. Syst. Evol. Microbiol.">
        <title>The Global Catalogue of Microorganisms (GCM) 10K type strain sequencing project: providing services to taxonomists for standard genome sequencing and annotation.</title>
        <authorList>
            <consortium name="The Broad Institute Genomics Platform"/>
            <consortium name="The Broad Institute Genome Sequencing Center for Infectious Disease"/>
            <person name="Wu L."/>
            <person name="Ma J."/>
        </authorList>
    </citation>
    <scope>NUCLEOTIDE SEQUENCE [LARGE SCALE GENOMIC DNA]</scope>
    <source>
        <strain evidence="2">CGMCC 1.12791</strain>
    </source>
</reference>
<evidence type="ECO:0008006" key="3">
    <source>
        <dbReference type="Google" id="ProtNLM"/>
    </source>
</evidence>
<dbReference type="EMBL" id="BNAD01000001">
    <property type="protein sequence ID" value="GHE15583.1"/>
    <property type="molecule type" value="Genomic_DNA"/>
</dbReference>
<gene>
    <name evidence="1" type="ORF">GCM10011376_04490</name>
</gene>
<proteinExistence type="predicted"/>
<evidence type="ECO:0000313" key="1">
    <source>
        <dbReference type="EMBL" id="GHE15583.1"/>
    </source>
</evidence>
<sequence>MSDVEASNDPEVFLTQVNDQIEEIQAKIDEFLDVSATIFNEAIRAITAGIPGAIKGAWDGFWQHGPFGAGPGAVQGMIDGMLEEYRNGCEQIDVKWRETQEAIRTTVGSITGDPLQMAAIGSAYRQAAEMLGNQGNEIRSANAFVAESWTGRAHTAYTNTSTYQLEALSAVILTLNEAAALMDDHEVAMLKYWSQQLTNLVSLVTAITTEISEVSDAGEWLTGGVGAIIRAFSATIESSATIVNTFVQYWTDLNVGLAGDWDGLQSLIPEKGLENNLWPDFTSVDRGPINQPWETA</sequence>